<organism evidence="2 3">
    <name type="scientific">Prorocentrum cordatum</name>
    <dbReference type="NCBI Taxonomy" id="2364126"/>
    <lineage>
        <taxon>Eukaryota</taxon>
        <taxon>Sar</taxon>
        <taxon>Alveolata</taxon>
        <taxon>Dinophyceae</taxon>
        <taxon>Prorocentrales</taxon>
        <taxon>Prorocentraceae</taxon>
        <taxon>Prorocentrum</taxon>
    </lineage>
</organism>
<feature type="region of interest" description="Disordered" evidence="1">
    <location>
        <begin position="63"/>
        <end position="85"/>
    </location>
</feature>
<dbReference type="Proteomes" id="UP001189429">
    <property type="component" value="Unassembled WGS sequence"/>
</dbReference>
<feature type="non-terminal residue" evidence="2">
    <location>
        <position position="228"/>
    </location>
</feature>
<sequence>MDHSEGAFKQTFEGLTVAARAAKRRGMLDGRLVKAVERLDVTYHVLRQFTIQRSKQLIQDICSPTDSPLRNRDMEQQSDDSDVAESAHRFETMIFGKKGKDKEEDYAEVQHDAMDECGGEPTTDDKLVDLKDILLAVRADILDLAGPSSAPVAQADFASQPFLPELTVEGPYEQECKQSDHENQDSLWKEPAVAVEKMDDFDEVLEDEVVQGEDVELKRAPLRFGLGP</sequence>
<keyword evidence="3" id="KW-1185">Reference proteome</keyword>
<gene>
    <name evidence="2" type="ORF">PCOR1329_LOCUS62797</name>
</gene>
<proteinExistence type="predicted"/>
<protein>
    <submittedName>
        <fullName evidence="2">Uncharacterized protein</fullName>
    </submittedName>
</protein>
<name>A0ABN9W365_9DINO</name>
<reference evidence="2" key="1">
    <citation type="submission" date="2023-10" db="EMBL/GenBank/DDBJ databases">
        <authorList>
            <person name="Chen Y."/>
            <person name="Shah S."/>
            <person name="Dougan E. K."/>
            <person name="Thang M."/>
            <person name="Chan C."/>
        </authorList>
    </citation>
    <scope>NUCLEOTIDE SEQUENCE [LARGE SCALE GENOMIC DNA]</scope>
</reference>
<dbReference type="EMBL" id="CAUYUJ010017946">
    <property type="protein sequence ID" value="CAK0879337.1"/>
    <property type="molecule type" value="Genomic_DNA"/>
</dbReference>
<evidence type="ECO:0000313" key="3">
    <source>
        <dbReference type="Proteomes" id="UP001189429"/>
    </source>
</evidence>
<evidence type="ECO:0000256" key="1">
    <source>
        <dbReference type="SAM" id="MobiDB-lite"/>
    </source>
</evidence>
<evidence type="ECO:0000313" key="2">
    <source>
        <dbReference type="EMBL" id="CAK0879337.1"/>
    </source>
</evidence>
<accession>A0ABN9W365</accession>
<comment type="caution">
    <text evidence="2">The sequence shown here is derived from an EMBL/GenBank/DDBJ whole genome shotgun (WGS) entry which is preliminary data.</text>
</comment>